<dbReference type="EC" id="5.1.3.3" evidence="8"/>
<evidence type="ECO:0000256" key="3">
    <source>
        <dbReference type="ARBA" id="ARBA00005028"/>
    </source>
</evidence>
<dbReference type="SUPFAM" id="SSF74650">
    <property type="entry name" value="Galactose mutarotase-like"/>
    <property type="match status" value="1"/>
</dbReference>
<sequence length="401" mass="45245">MLTTSISIEQDGFGYVPKENSKSNAGLFNIVRRYTLTNKKKASVRLISWGASIQSVRIPNKDGVLGDVVLGYDSMDGYLNNRYFGNIIGRVANRVAEGLIYINGKKYELTKNDENQKNHINGGIYGFDNVNWDSCVSGKQVVMSNLSKTGSEGYPGHMLTQVKYTWTDLNELHINIRATSTEATPANITNYCLFNLAGHGMGVKELRKHIVTINADKWTLMDIRDNLPIGLIEPVDQTVYDLRTPTQLNKQTMYNVPGGGYNHNLCITTPSCWCYRFHARILHPDSGRFLEVYSNQPGLQFYTGNDLPDPNRNYPPDHDDYYWGGCGDSPDKTEQNTNVSNKNLYFPGKDGVLYRRHGGFVLSPQNYPDAVNIESFPSCILHPGKMYTHDMTYRFGVRSKM</sequence>
<dbReference type="PANTHER" id="PTHR10091">
    <property type="entry name" value="ALDOSE-1-EPIMERASE"/>
    <property type="match status" value="1"/>
</dbReference>
<comment type="pathway">
    <text evidence="3 8">Carbohydrate metabolism; hexose metabolism.</text>
</comment>
<dbReference type="Pfam" id="PF01263">
    <property type="entry name" value="Aldose_epim"/>
    <property type="match status" value="1"/>
</dbReference>
<keyword evidence="5 8" id="KW-0413">Isomerase</keyword>
<protein>
    <recommendedName>
        <fullName evidence="8">Aldose 1-epimerase</fullName>
        <ecNumber evidence="8">5.1.3.3</ecNumber>
    </recommendedName>
</protein>
<accession>A0AAJ7CE99</accession>
<evidence type="ECO:0000256" key="9">
    <source>
        <dbReference type="PIRSR" id="PIRSR005096-3"/>
    </source>
</evidence>
<keyword evidence="6 8" id="KW-0119">Carbohydrate metabolism</keyword>
<keyword evidence="10" id="KW-1185">Reference proteome</keyword>
<dbReference type="GO" id="GO:0006006">
    <property type="term" value="P:glucose metabolic process"/>
    <property type="evidence" value="ECO:0007669"/>
    <property type="project" value="TreeGrafter"/>
</dbReference>
<name>A0AAJ7CE99_CEPCN</name>
<dbReference type="GeneID" id="107274175"/>
<evidence type="ECO:0000256" key="6">
    <source>
        <dbReference type="ARBA" id="ARBA00023277"/>
    </source>
</evidence>
<evidence type="ECO:0000256" key="1">
    <source>
        <dbReference type="ARBA" id="ARBA00001712"/>
    </source>
</evidence>
<comment type="pathway">
    <text evidence="2">Carbohydrate metabolism; galactose metabolism.</text>
</comment>
<comment type="catalytic activity">
    <reaction evidence="1">
        <text>alpha-D-galactose = beta-D-galactose</text>
        <dbReference type="Rhea" id="RHEA:28675"/>
        <dbReference type="ChEBI" id="CHEBI:27667"/>
        <dbReference type="ChEBI" id="CHEBI:28061"/>
        <dbReference type="EC" id="5.1.3.3"/>
    </reaction>
    <physiologicalReaction direction="right-to-left" evidence="1">
        <dbReference type="Rhea" id="RHEA:28677"/>
    </physiologicalReaction>
</comment>
<gene>
    <name evidence="11" type="primary">LOC107274175</name>
</gene>
<evidence type="ECO:0000256" key="2">
    <source>
        <dbReference type="ARBA" id="ARBA00004947"/>
    </source>
</evidence>
<dbReference type="Proteomes" id="UP000694920">
    <property type="component" value="Unplaced"/>
</dbReference>
<dbReference type="GO" id="GO:0004034">
    <property type="term" value="F:aldose 1-epimerase activity"/>
    <property type="evidence" value="ECO:0007669"/>
    <property type="project" value="UniProtKB-EC"/>
</dbReference>
<dbReference type="InterPro" id="IPR011013">
    <property type="entry name" value="Gal_mutarotase_sf_dom"/>
</dbReference>
<feature type="binding site" evidence="9">
    <location>
        <begin position="93"/>
        <end position="94"/>
    </location>
    <ligand>
        <name>beta-D-galactose</name>
        <dbReference type="ChEBI" id="CHEBI:27667"/>
    </ligand>
</feature>
<dbReference type="InterPro" id="IPR008183">
    <property type="entry name" value="Aldose_1/G6P_1-epimerase"/>
</dbReference>
<proteinExistence type="inferred from homology"/>
<comment type="catalytic activity">
    <reaction evidence="8">
        <text>alpha-D-glucose = beta-D-glucose</text>
        <dbReference type="Rhea" id="RHEA:10264"/>
        <dbReference type="ChEBI" id="CHEBI:15903"/>
        <dbReference type="ChEBI" id="CHEBI:17925"/>
        <dbReference type="EC" id="5.1.3.3"/>
    </reaction>
</comment>
<dbReference type="GO" id="GO:0033499">
    <property type="term" value="P:galactose catabolic process via UDP-galactose, Leloir pathway"/>
    <property type="evidence" value="ECO:0007669"/>
    <property type="project" value="TreeGrafter"/>
</dbReference>
<dbReference type="PIRSF" id="PIRSF005096">
    <property type="entry name" value="GALM"/>
    <property type="match status" value="1"/>
</dbReference>
<dbReference type="Gene3D" id="2.70.98.10">
    <property type="match status" value="1"/>
</dbReference>
<organism evidence="10 11">
    <name type="scientific">Cephus cinctus</name>
    <name type="common">Wheat stem sawfly</name>
    <dbReference type="NCBI Taxonomy" id="211228"/>
    <lineage>
        <taxon>Eukaryota</taxon>
        <taxon>Metazoa</taxon>
        <taxon>Ecdysozoa</taxon>
        <taxon>Arthropoda</taxon>
        <taxon>Hexapoda</taxon>
        <taxon>Insecta</taxon>
        <taxon>Pterygota</taxon>
        <taxon>Neoptera</taxon>
        <taxon>Endopterygota</taxon>
        <taxon>Hymenoptera</taxon>
        <taxon>Cephoidea</taxon>
        <taxon>Cephidae</taxon>
        <taxon>Cephus</taxon>
    </lineage>
</organism>
<dbReference type="GO" id="GO:0030246">
    <property type="term" value="F:carbohydrate binding"/>
    <property type="evidence" value="ECO:0007669"/>
    <property type="project" value="InterPro"/>
</dbReference>
<evidence type="ECO:0000313" key="10">
    <source>
        <dbReference type="Proteomes" id="UP000694920"/>
    </source>
</evidence>
<dbReference type="PANTHER" id="PTHR10091:SF0">
    <property type="entry name" value="GALACTOSE MUTAROTASE"/>
    <property type="match status" value="1"/>
</dbReference>
<evidence type="ECO:0000256" key="7">
    <source>
        <dbReference type="ARBA" id="ARBA00045743"/>
    </source>
</evidence>
<evidence type="ECO:0000256" key="4">
    <source>
        <dbReference type="ARBA" id="ARBA00006206"/>
    </source>
</evidence>
<dbReference type="InterPro" id="IPR047215">
    <property type="entry name" value="Galactose_mutarotase-like"/>
</dbReference>
<evidence type="ECO:0000256" key="8">
    <source>
        <dbReference type="PIRNR" id="PIRNR005096"/>
    </source>
</evidence>
<comment type="function">
    <text evidence="7">Mutarotase that catalyzes the interconversion of beta-D-galactose and alpha-D-galactose during galactose metabolism. Beta-D-galactose is metabolized in the liver into glucose 1-phosphate, the primary metabolic fuel, by the action of four enzymes that constitute the Leloir pathway: GALM, GALK1 (galactokinase), GALT (galactose-1-phosphate uridylyltransferase) and GALE (UDP-galactose-4'-epimerase). Involved in the maintenance of the equilibrium between the beta- and alpha-anomers of galactose, therefore ensuring a sufficient supply of the alpha-anomer for GALK1. Also active on D-glucose although shows a preference for galactose over glucose.</text>
</comment>
<dbReference type="InterPro" id="IPR015443">
    <property type="entry name" value="Aldose_1-epimerase"/>
</dbReference>
<dbReference type="InterPro" id="IPR014718">
    <property type="entry name" value="GH-type_carb-bd"/>
</dbReference>
<evidence type="ECO:0000313" key="11">
    <source>
        <dbReference type="RefSeq" id="XP_015608482.1"/>
    </source>
</evidence>
<dbReference type="KEGG" id="ccin:107274175"/>
<comment type="similarity">
    <text evidence="4 8">Belongs to the aldose epimerase family.</text>
</comment>
<dbReference type="RefSeq" id="XP_015608482.1">
    <property type="nucleotide sequence ID" value="XM_015752996.2"/>
</dbReference>
<evidence type="ECO:0000256" key="5">
    <source>
        <dbReference type="ARBA" id="ARBA00023235"/>
    </source>
</evidence>
<reference evidence="11" key="1">
    <citation type="submission" date="2025-08" db="UniProtKB">
        <authorList>
            <consortium name="RefSeq"/>
        </authorList>
    </citation>
    <scope>IDENTIFICATION</scope>
</reference>
<dbReference type="AlphaFoldDB" id="A0AAJ7CE99"/>
<dbReference type="CDD" id="cd09019">
    <property type="entry name" value="galactose_mutarotase_like"/>
    <property type="match status" value="1"/>
</dbReference>